<evidence type="ECO:0000313" key="2">
    <source>
        <dbReference type="EMBL" id="GBP41525.1"/>
    </source>
</evidence>
<keyword evidence="3" id="KW-1185">Reference proteome</keyword>
<proteinExistence type="predicted"/>
<comment type="caution">
    <text evidence="2">The sequence shown here is derived from an EMBL/GenBank/DDBJ whole genome shotgun (WGS) entry which is preliminary data.</text>
</comment>
<organism evidence="2 3">
    <name type="scientific">Eumeta variegata</name>
    <name type="common">Bagworm moth</name>
    <name type="synonym">Eumeta japonica</name>
    <dbReference type="NCBI Taxonomy" id="151549"/>
    <lineage>
        <taxon>Eukaryota</taxon>
        <taxon>Metazoa</taxon>
        <taxon>Ecdysozoa</taxon>
        <taxon>Arthropoda</taxon>
        <taxon>Hexapoda</taxon>
        <taxon>Insecta</taxon>
        <taxon>Pterygota</taxon>
        <taxon>Neoptera</taxon>
        <taxon>Endopterygota</taxon>
        <taxon>Lepidoptera</taxon>
        <taxon>Glossata</taxon>
        <taxon>Ditrysia</taxon>
        <taxon>Tineoidea</taxon>
        <taxon>Psychidae</taxon>
        <taxon>Oiketicinae</taxon>
        <taxon>Eumeta</taxon>
    </lineage>
</organism>
<sequence>MQVASLVPGATTWSRSPHSYGAEEAADNVKPSCDGPELPRYRSPGLAPVGDGSQLYGHFTLRKRPESTPDNLTAHWLAPT</sequence>
<dbReference type="AlphaFoldDB" id="A0A4C1VUM5"/>
<reference evidence="2 3" key="1">
    <citation type="journal article" date="2019" name="Commun. Biol.">
        <title>The bagworm genome reveals a unique fibroin gene that provides high tensile strength.</title>
        <authorList>
            <person name="Kono N."/>
            <person name="Nakamura H."/>
            <person name="Ohtoshi R."/>
            <person name="Tomita M."/>
            <person name="Numata K."/>
            <person name="Arakawa K."/>
        </authorList>
    </citation>
    <scope>NUCLEOTIDE SEQUENCE [LARGE SCALE GENOMIC DNA]</scope>
</reference>
<dbReference type="Proteomes" id="UP000299102">
    <property type="component" value="Unassembled WGS sequence"/>
</dbReference>
<feature type="region of interest" description="Disordered" evidence="1">
    <location>
        <begin position="1"/>
        <end position="53"/>
    </location>
</feature>
<evidence type="ECO:0000256" key="1">
    <source>
        <dbReference type="SAM" id="MobiDB-lite"/>
    </source>
</evidence>
<evidence type="ECO:0000313" key="3">
    <source>
        <dbReference type="Proteomes" id="UP000299102"/>
    </source>
</evidence>
<dbReference type="EMBL" id="BGZK01000401">
    <property type="protein sequence ID" value="GBP41525.1"/>
    <property type="molecule type" value="Genomic_DNA"/>
</dbReference>
<accession>A0A4C1VUM5</accession>
<gene>
    <name evidence="2" type="ORF">EVAR_20330_1</name>
</gene>
<protein>
    <submittedName>
        <fullName evidence="2">Uncharacterized protein</fullName>
    </submittedName>
</protein>
<name>A0A4C1VUM5_EUMVA</name>